<sequence>MKKSIFIMLLLLPCFLFFNGCTSSSSKKVISIGSKNFTESFLTSEMYALVLENEGFKVERKFNLGATAIAHQALLNGDIDLYPEYTGNALTNILKKESISNKDNVFNIIKKEYKKKFKLDILNQTPLNNTQAIAVTKKIAEKYNLKTLSNLSSTADNIILGCPPEFQQRPDGIVGLKNIYGDFNFKSVNSYDIGLRYVALNNNEIDATVAFTTDGQIKAYDLVVLEDDKNLWPAYHIIPVIRQSALKQYPEIENLLNKLNSLLTDETMQELNWKVDGNKREYEDVAKEFLIKNKLLDNK</sequence>
<dbReference type="RefSeq" id="WP_268040878.1">
    <property type="nucleotide sequence ID" value="NZ_JAPQER010000003.1"/>
</dbReference>
<comment type="caution">
    <text evidence="3">The sequence shown here is derived from an EMBL/GenBank/DDBJ whole genome shotgun (WGS) entry which is preliminary data.</text>
</comment>
<dbReference type="EMBL" id="JAPQER010000003">
    <property type="protein sequence ID" value="MCY6484573.1"/>
    <property type="molecule type" value="Genomic_DNA"/>
</dbReference>
<accession>A0ABT4D018</accession>
<dbReference type="InterPro" id="IPR007210">
    <property type="entry name" value="ABC_Gly_betaine_transp_sub-bd"/>
</dbReference>
<reference evidence="3" key="1">
    <citation type="submission" date="2022-12" db="EMBL/GenBank/DDBJ databases">
        <authorList>
            <person name="Wang J."/>
        </authorList>
    </citation>
    <scope>NUCLEOTIDE SEQUENCE</scope>
    <source>
        <strain evidence="3">HY-45-18</strain>
    </source>
</reference>
<evidence type="ECO:0000313" key="4">
    <source>
        <dbReference type="Proteomes" id="UP001078443"/>
    </source>
</evidence>
<organism evidence="3 4">
    <name type="scientific">Clostridium aestuarii</name>
    <dbReference type="NCBI Taxonomy" id="338193"/>
    <lineage>
        <taxon>Bacteria</taxon>
        <taxon>Bacillati</taxon>
        <taxon>Bacillota</taxon>
        <taxon>Clostridia</taxon>
        <taxon>Eubacteriales</taxon>
        <taxon>Clostridiaceae</taxon>
        <taxon>Clostridium</taxon>
    </lineage>
</organism>
<evidence type="ECO:0000313" key="3">
    <source>
        <dbReference type="EMBL" id="MCY6484573.1"/>
    </source>
</evidence>
<dbReference type="Gene3D" id="3.40.190.10">
    <property type="entry name" value="Periplasmic binding protein-like II"/>
    <property type="match status" value="1"/>
</dbReference>
<evidence type="ECO:0000256" key="1">
    <source>
        <dbReference type="SAM" id="SignalP"/>
    </source>
</evidence>
<feature type="domain" description="ABC-type glycine betaine transport system substrate-binding" evidence="2">
    <location>
        <begin position="29"/>
        <end position="291"/>
    </location>
</feature>
<keyword evidence="4" id="KW-1185">Reference proteome</keyword>
<name>A0ABT4D018_9CLOT</name>
<dbReference type="Pfam" id="PF04069">
    <property type="entry name" value="OpuAC"/>
    <property type="match status" value="1"/>
</dbReference>
<dbReference type="SUPFAM" id="SSF53850">
    <property type="entry name" value="Periplasmic binding protein-like II"/>
    <property type="match status" value="1"/>
</dbReference>
<feature type="signal peptide" evidence="1">
    <location>
        <begin position="1"/>
        <end position="18"/>
    </location>
</feature>
<proteinExistence type="predicted"/>
<evidence type="ECO:0000259" key="2">
    <source>
        <dbReference type="Pfam" id="PF04069"/>
    </source>
</evidence>
<keyword evidence="1" id="KW-0732">Signal</keyword>
<dbReference type="Gene3D" id="3.40.190.120">
    <property type="entry name" value="Osmoprotection protein (prox), domain 2"/>
    <property type="match status" value="1"/>
</dbReference>
<protein>
    <submittedName>
        <fullName evidence="3">Glycine/betaine ABC transporter substrate-binding protein</fullName>
    </submittedName>
</protein>
<dbReference type="Proteomes" id="UP001078443">
    <property type="component" value="Unassembled WGS sequence"/>
</dbReference>
<feature type="chain" id="PRO_5045525262" evidence="1">
    <location>
        <begin position="19"/>
        <end position="299"/>
    </location>
</feature>
<gene>
    <name evidence="3" type="ORF">OW763_09490</name>
</gene>